<keyword evidence="3" id="KW-1185">Reference proteome</keyword>
<accession>A0A0F5L688</accession>
<evidence type="ECO:0000256" key="1">
    <source>
        <dbReference type="SAM" id="Phobius"/>
    </source>
</evidence>
<dbReference type="PATRIC" id="fig|361041.3.peg.2312"/>
<dbReference type="RefSeq" id="WP_046143793.1">
    <property type="nucleotide sequence ID" value="NZ_LAJG01000024.1"/>
</dbReference>
<dbReference type="AlphaFoldDB" id="A0A0F5L688"/>
<dbReference type="OrthoDB" id="8402965at2"/>
<evidence type="ECO:0000313" key="2">
    <source>
        <dbReference type="EMBL" id="KKB77873.1"/>
    </source>
</evidence>
<proteinExistence type="predicted"/>
<sequence>MTEDQDIREHANLETQRTRSNVYAFRKVKWGDPRQAFKGSRGLARLPRKRSGLSGFWTFLIFGALAAMAIALLLR</sequence>
<organism evidence="2 3">
    <name type="scientific">Devosia soli</name>
    <dbReference type="NCBI Taxonomy" id="361041"/>
    <lineage>
        <taxon>Bacteria</taxon>
        <taxon>Pseudomonadati</taxon>
        <taxon>Pseudomonadota</taxon>
        <taxon>Alphaproteobacteria</taxon>
        <taxon>Hyphomicrobiales</taxon>
        <taxon>Devosiaceae</taxon>
        <taxon>Devosia</taxon>
    </lineage>
</organism>
<reference evidence="2 3" key="1">
    <citation type="submission" date="2015-03" db="EMBL/GenBank/DDBJ databases">
        <authorList>
            <person name="Hassan Y.I."/>
            <person name="Lepp D."/>
            <person name="Zhou T."/>
        </authorList>
    </citation>
    <scope>NUCLEOTIDE SEQUENCE [LARGE SCALE GENOMIC DNA]</scope>
    <source>
        <strain evidence="2 3">GH2-10</strain>
    </source>
</reference>
<keyword evidence="1" id="KW-0812">Transmembrane</keyword>
<feature type="transmembrane region" description="Helical" evidence="1">
    <location>
        <begin position="55"/>
        <end position="74"/>
    </location>
</feature>
<dbReference type="EMBL" id="LAJG01000024">
    <property type="protein sequence ID" value="KKB77873.1"/>
    <property type="molecule type" value="Genomic_DNA"/>
</dbReference>
<gene>
    <name evidence="2" type="ORF">VW35_14615</name>
</gene>
<keyword evidence="1" id="KW-0472">Membrane</keyword>
<dbReference type="Proteomes" id="UP000033514">
    <property type="component" value="Unassembled WGS sequence"/>
</dbReference>
<name>A0A0F5L688_9HYPH</name>
<evidence type="ECO:0000313" key="3">
    <source>
        <dbReference type="Proteomes" id="UP000033514"/>
    </source>
</evidence>
<comment type="caution">
    <text evidence="2">The sequence shown here is derived from an EMBL/GenBank/DDBJ whole genome shotgun (WGS) entry which is preliminary data.</text>
</comment>
<keyword evidence="1" id="KW-1133">Transmembrane helix</keyword>
<protein>
    <submittedName>
        <fullName evidence="2">Uncharacterized protein</fullName>
    </submittedName>
</protein>